<proteinExistence type="inferred from homology"/>
<comment type="function">
    <text evidence="1 10">Controls the rotational direction of flagella during chemotaxis.</text>
</comment>
<keyword evidence="4" id="KW-1003">Cell membrane</keyword>
<evidence type="ECO:0000256" key="3">
    <source>
        <dbReference type="ARBA" id="ARBA00008281"/>
    </source>
</evidence>
<comment type="subcellular location">
    <subcellularLocation>
        <location evidence="10">Cell inner membrane</location>
    </subcellularLocation>
    <subcellularLocation>
        <location evidence="2">Cell membrane</location>
        <topology evidence="2">Single-pass membrane protein</topology>
    </subcellularLocation>
</comment>
<dbReference type="STRING" id="252305.OB2597_21141"/>
<dbReference type="Pfam" id="PF03748">
    <property type="entry name" value="FliL"/>
    <property type="match status" value="1"/>
</dbReference>
<dbReference type="AlphaFoldDB" id="A3U1I8"/>
<evidence type="ECO:0000256" key="6">
    <source>
        <dbReference type="ARBA" id="ARBA00022692"/>
    </source>
</evidence>
<evidence type="ECO:0000256" key="2">
    <source>
        <dbReference type="ARBA" id="ARBA00004162"/>
    </source>
</evidence>
<keyword evidence="8" id="KW-1133">Transmembrane helix</keyword>
<keyword evidence="7 10" id="KW-0283">Flagellar rotation</keyword>
<keyword evidence="5 10" id="KW-0145">Chemotaxis</keyword>
<evidence type="ECO:0000313" key="11">
    <source>
        <dbReference type="EMBL" id="EAQ02171.1"/>
    </source>
</evidence>
<name>A3U1I8_PSEBH</name>
<keyword evidence="9 10" id="KW-0472">Membrane</keyword>
<dbReference type="GO" id="GO:0006935">
    <property type="term" value="P:chemotaxis"/>
    <property type="evidence" value="ECO:0007669"/>
    <property type="project" value="UniProtKB-KW"/>
</dbReference>
<evidence type="ECO:0000256" key="4">
    <source>
        <dbReference type="ARBA" id="ARBA00022475"/>
    </source>
</evidence>
<dbReference type="GO" id="GO:0009425">
    <property type="term" value="C:bacterial-type flagellum basal body"/>
    <property type="evidence" value="ECO:0007669"/>
    <property type="project" value="InterPro"/>
</dbReference>
<dbReference type="GO" id="GO:0005886">
    <property type="term" value="C:plasma membrane"/>
    <property type="evidence" value="ECO:0007669"/>
    <property type="project" value="UniProtKB-SubCell"/>
</dbReference>
<evidence type="ECO:0000256" key="9">
    <source>
        <dbReference type="ARBA" id="ARBA00023136"/>
    </source>
</evidence>
<comment type="similarity">
    <text evidence="3 10">Belongs to the FliL family.</text>
</comment>
<evidence type="ECO:0000256" key="10">
    <source>
        <dbReference type="RuleBase" id="RU364125"/>
    </source>
</evidence>
<evidence type="ECO:0000256" key="1">
    <source>
        <dbReference type="ARBA" id="ARBA00002254"/>
    </source>
</evidence>
<keyword evidence="10" id="KW-0997">Cell inner membrane</keyword>
<dbReference type="EMBL" id="AAMO01000009">
    <property type="protein sequence ID" value="EAQ02171.1"/>
    <property type="molecule type" value="Genomic_DNA"/>
</dbReference>
<keyword evidence="12" id="KW-1185">Reference proteome</keyword>
<reference evidence="11 12" key="1">
    <citation type="journal article" date="2010" name="J. Bacteriol.">
        <title>Genome sequences of Oceanicola granulosus HTCC2516(T) and Oceanicola batsensis HTCC2597(TDelta).</title>
        <authorList>
            <person name="Thrash J.C."/>
            <person name="Cho J.C."/>
            <person name="Vergin K.L."/>
            <person name="Giovannoni S.J."/>
        </authorList>
    </citation>
    <scope>NUCLEOTIDE SEQUENCE [LARGE SCALE GENOMIC DNA]</scope>
    <source>
        <strain evidence="12">ATCC BAA-863 / DSM 15984 / KCTC 12145 / HTCC2597</strain>
    </source>
</reference>
<evidence type="ECO:0000256" key="7">
    <source>
        <dbReference type="ARBA" id="ARBA00022779"/>
    </source>
</evidence>
<dbReference type="InterPro" id="IPR005503">
    <property type="entry name" value="FliL"/>
</dbReference>
<gene>
    <name evidence="11" type="ORF">OB2597_21141</name>
</gene>
<organism evidence="11 12">
    <name type="scientific">Pseudooceanicola batsensis (strain ATCC BAA-863 / DSM 15984 / KCTC 12145 / HTCC2597)</name>
    <name type="common">Oceanicola batsensis</name>
    <dbReference type="NCBI Taxonomy" id="252305"/>
    <lineage>
        <taxon>Bacteria</taxon>
        <taxon>Pseudomonadati</taxon>
        <taxon>Pseudomonadota</taxon>
        <taxon>Alphaproteobacteria</taxon>
        <taxon>Rhodobacterales</taxon>
        <taxon>Paracoccaceae</taxon>
        <taxon>Pseudooceanicola</taxon>
    </lineage>
</organism>
<evidence type="ECO:0000313" key="12">
    <source>
        <dbReference type="Proteomes" id="UP000004318"/>
    </source>
</evidence>
<protein>
    <recommendedName>
        <fullName evidence="10">Flagellar protein FliL</fullName>
    </recommendedName>
</protein>
<evidence type="ECO:0000256" key="8">
    <source>
        <dbReference type="ARBA" id="ARBA00022989"/>
    </source>
</evidence>
<accession>A3U1I8</accession>
<dbReference type="Proteomes" id="UP000004318">
    <property type="component" value="Unassembled WGS sequence"/>
</dbReference>
<keyword evidence="6" id="KW-0812">Transmembrane</keyword>
<dbReference type="HOGENOM" id="CLU_1389071_0_0_5"/>
<dbReference type="GO" id="GO:0071973">
    <property type="term" value="P:bacterial-type flagellum-dependent cell motility"/>
    <property type="evidence" value="ECO:0007669"/>
    <property type="project" value="InterPro"/>
</dbReference>
<sequence>MVLIAVVGLVALIGGLVAAMGFDDALALATGGGSDTHEAAPEVTKNDSVAITHSSQKSAETVVVAPFKEIIVNIHATTATGRQTTRFLKLNAALVYDETLPGAAHVEERMVFVRDAFQDYLRQLSERDVQGSAGITILKAELLRRARSVSDSEAPREILISDLIVQ</sequence>
<comment type="caution">
    <text evidence="11">The sequence shown here is derived from an EMBL/GenBank/DDBJ whole genome shotgun (WGS) entry which is preliminary data.</text>
</comment>
<evidence type="ECO:0000256" key="5">
    <source>
        <dbReference type="ARBA" id="ARBA00022500"/>
    </source>
</evidence>